<evidence type="ECO:0000256" key="1">
    <source>
        <dbReference type="ARBA" id="ARBA00001974"/>
    </source>
</evidence>
<evidence type="ECO:0000313" key="8">
    <source>
        <dbReference type="Proteomes" id="UP000316225"/>
    </source>
</evidence>
<evidence type="ECO:0000256" key="4">
    <source>
        <dbReference type="ARBA" id="ARBA00023002"/>
    </source>
</evidence>
<dbReference type="InterPro" id="IPR036188">
    <property type="entry name" value="FAD/NAD-bd_sf"/>
</dbReference>
<dbReference type="InterPro" id="IPR006076">
    <property type="entry name" value="FAD-dep_OxRdtase"/>
</dbReference>
<gene>
    <name evidence="7" type="ORF">IQ24_01383</name>
</gene>
<keyword evidence="2" id="KW-0285">Flavoprotein</keyword>
<comment type="cofactor">
    <cofactor evidence="1">
        <name>FAD</name>
        <dbReference type="ChEBI" id="CHEBI:57692"/>
    </cofactor>
</comment>
<dbReference type="Pfam" id="PF01266">
    <property type="entry name" value="DAO"/>
    <property type="match status" value="1"/>
</dbReference>
<keyword evidence="4" id="KW-0560">Oxidoreductase</keyword>
<evidence type="ECO:0000313" key="7">
    <source>
        <dbReference type="EMBL" id="TWI36020.1"/>
    </source>
</evidence>
<dbReference type="Gene3D" id="3.30.9.10">
    <property type="entry name" value="D-Amino Acid Oxidase, subunit A, domain 2"/>
    <property type="match status" value="1"/>
</dbReference>
<dbReference type="OrthoDB" id="9801699at2"/>
<dbReference type="Proteomes" id="UP000316225">
    <property type="component" value="Unassembled WGS sequence"/>
</dbReference>
<dbReference type="GO" id="GO:0047545">
    <property type="term" value="F:(S)-2-hydroxyglutarate dehydrogenase activity"/>
    <property type="evidence" value="ECO:0007669"/>
    <property type="project" value="TreeGrafter"/>
</dbReference>
<comment type="caution">
    <text evidence="7">The sequence shown here is derived from an EMBL/GenBank/DDBJ whole genome shotgun (WGS) entry which is preliminary data.</text>
</comment>
<evidence type="ECO:0000259" key="6">
    <source>
        <dbReference type="Pfam" id="PF01266"/>
    </source>
</evidence>
<protein>
    <submittedName>
        <fullName evidence="7">L-2-hydroxyglutarate oxidase</fullName>
    </submittedName>
</protein>
<keyword evidence="8" id="KW-1185">Reference proteome</keyword>
<evidence type="ECO:0000256" key="3">
    <source>
        <dbReference type="ARBA" id="ARBA00022827"/>
    </source>
</evidence>
<proteinExistence type="inferred from homology"/>
<keyword evidence="3" id="KW-0274">FAD</keyword>
<dbReference type="SUPFAM" id="SSF51905">
    <property type="entry name" value="FAD/NAD(P)-binding domain"/>
    <property type="match status" value="1"/>
</dbReference>
<dbReference type="EMBL" id="VLKU01000003">
    <property type="protein sequence ID" value="TWI36020.1"/>
    <property type="molecule type" value="Genomic_DNA"/>
</dbReference>
<feature type="domain" description="FAD dependent oxidoreductase" evidence="6">
    <location>
        <begin position="9"/>
        <end position="394"/>
    </location>
</feature>
<dbReference type="PANTHER" id="PTHR43104:SF2">
    <property type="entry name" value="L-2-HYDROXYGLUTARATE DEHYDROGENASE, MITOCHONDRIAL"/>
    <property type="match status" value="1"/>
</dbReference>
<dbReference type="AlphaFoldDB" id="A0A562NVG5"/>
<dbReference type="PANTHER" id="PTHR43104">
    <property type="entry name" value="L-2-HYDROXYGLUTARATE DEHYDROGENASE, MITOCHONDRIAL"/>
    <property type="match status" value="1"/>
</dbReference>
<dbReference type="NCBIfam" id="NF008726">
    <property type="entry name" value="PRK11728.1"/>
    <property type="match status" value="1"/>
</dbReference>
<dbReference type="GO" id="GO:0005737">
    <property type="term" value="C:cytoplasm"/>
    <property type="evidence" value="ECO:0007669"/>
    <property type="project" value="TreeGrafter"/>
</dbReference>
<comment type="similarity">
    <text evidence="5">Belongs to the L2HGDH family.</text>
</comment>
<name>A0A562NVG5_9RHOB</name>
<reference evidence="7 8" key="1">
    <citation type="journal article" date="2015" name="Stand. Genomic Sci.">
        <title>Genomic Encyclopedia of Bacterial and Archaeal Type Strains, Phase III: the genomes of soil and plant-associated and newly described type strains.</title>
        <authorList>
            <person name="Whitman W.B."/>
            <person name="Woyke T."/>
            <person name="Klenk H.P."/>
            <person name="Zhou Y."/>
            <person name="Lilburn T.G."/>
            <person name="Beck B.J."/>
            <person name="De Vos P."/>
            <person name="Vandamme P."/>
            <person name="Eisen J.A."/>
            <person name="Garrity G."/>
            <person name="Hugenholtz P."/>
            <person name="Kyrpides N.C."/>
        </authorList>
    </citation>
    <scope>NUCLEOTIDE SEQUENCE [LARGE SCALE GENOMIC DNA]</scope>
    <source>
        <strain evidence="7 8">CGMCC 1.5364</strain>
    </source>
</reference>
<sequence length="404" mass="43615">MADSVAEQDIIVIGAGIVGLATARHLLASRPGLRILVIEKELAPGTHQTGHNSGVIHAGIYYAPGSLKARLCKEGAEATRRFCAQNDIPFDSCGKLIVATDAAELPRLDALRERAEQNGLEFRMIGVAELAEIEPNVAGVGALLSPASGIVDYGQICRVLRDRLAEEGVTFQFGAKVTGLRETPDMVTVKTDQGDHSARCLVACAGLQADRIAAMSGLADDFRIIPFRGEYYRLAPDASDLVERLIYPVPDPSLPFLGVHLTKMIGGYTTVGPNAVLSLGRETYGGNRMVPEDARATFGFPGFWKLMARSVRPGLQELRGTLSRRTYLERCRRYCPALTLSDLQPHAPGIRAQAVGRDGRMIDDFLLRETRRTIHTCNAPSPAATSAFPIGAEIGGRVLDKLNT</sequence>
<dbReference type="Gene3D" id="3.50.50.60">
    <property type="entry name" value="FAD/NAD(P)-binding domain"/>
    <property type="match status" value="1"/>
</dbReference>
<evidence type="ECO:0000256" key="5">
    <source>
        <dbReference type="ARBA" id="ARBA00037941"/>
    </source>
</evidence>
<accession>A0A562NVG5</accession>
<evidence type="ECO:0000256" key="2">
    <source>
        <dbReference type="ARBA" id="ARBA00022630"/>
    </source>
</evidence>
<organism evidence="7 8">
    <name type="scientific">Paracoccus sulfuroxidans</name>
    <dbReference type="NCBI Taxonomy" id="384678"/>
    <lineage>
        <taxon>Bacteria</taxon>
        <taxon>Pseudomonadati</taxon>
        <taxon>Pseudomonadota</taxon>
        <taxon>Alphaproteobacteria</taxon>
        <taxon>Rhodobacterales</taxon>
        <taxon>Paracoccaceae</taxon>
        <taxon>Paracoccus</taxon>
    </lineage>
</organism>